<dbReference type="InterPro" id="IPR058245">
    <property type="entry name" value="NreC/VraR/RcsB-like_REC"/>
</dbReference>
<evidence type="ECO:0000259" key="6">
    <source>
        <dbReference type="PROSITE" id="PS50043"/>
    </source>
</evidence>
<evidence type="ECO:0000256" key="1">
    <source>
        <dbReference type="ARBA" id="ARBA00022553"/>
    </source>
</evidence>
<keyword evidence="4" id="KW-0804">Transcription</keyword>
<organism evidence="8 9">
    <name type="scientific">Parvularcula maris</name>
    <dbReference type="NCBI Taxonomy" id="2965077"/>
    <lineage>
        <taxon>Bacteria</taxon>
        <taxon>Pseudomonadati</taxon>
        <taxon>Pseudomonadota</taxon>
        <taxon>Alphaproteobacteria</taxon>
        <taxon>Parvularculales</taxon>
        <taxon>Parvularculaceae</taxon>
        <taxon>Parvularcula</taxon>
    </lineage>
</organism>
<dbReference type="RefSeq" id="WP_256620251.1">
    <property type="nucleotide sequence ID" value="NZ_JANIBC010000016.1"/>
</dbReference>
<keyword evidence="2" id="KW-0805">Transcription regulation</keyword>
<evidence type="ECO:0000256" key="2">
    <source>
        <dbReference type="ARBA" id="ARBA00023015"/>
    </source>
</evidence>
<evidence type="ECO:0000313" key="8">
    <source>
        <dbReference type="EMBL" id="MCQ8186342.1"/>
    </source>
</evidence>
<feature type="domain" description="Response regulatory" evidence="7">
    <location>
        <begin position="4"/>
        <end position="120"/>
    </location>
</feature>
<dbReference type="SMART" id="SM00421">
    <property type="entry name" value="HTH_LUXR"/>
    <property type="match status" value="1"/>
</dbReference>
<keyword evidence="9" id="KW-1185">Reference proteome</keyword>
<dbReference type="GO" id="GO:0003677">
    <property type="term" value="F:DNA binding"/>
    <property type="evidence" value="ECO:0007669"/>
    <property type="project" value="UniProtKB-KW"/>
</dbReference>
<dbReference type="Pfam" id="PF00196">
    <property type="entry name" value="GerE"/>
    <property type="match status" value="1"/>
</dbReference>
<keyword evidence="3" id="KW-0238">DNA-binding</keyword>
<dbReference type="Proteomes" id="UP001142610">
    <property type="component" value="Unassembled WGS sequence"/>
</dbReference>
<sequence length="210" mass="22616">MVHTVVIADDHELVRRGVNNVLAVVPDIQIVGEASNGIEALAQAKKHTPDLVILDLSMAYANGIEVVEELKRWCPDTRAIILTGMTSQGLLLDAWKAGVAGLFLKSEETSLLSDAVPEVLAGKRVASPKVAALLKDAEGIAKQLSGRERQVLHGLASGFSPQEIAGRLGISIHTVDKHRSNIMRKLDVHSMGQLMAVAIREGLLEPMTQR</sequence>
<dbReference type="SUPFAM" id="SSF52172">
    <property type="entry name" value="CheY-like"/>
    <property type="match status" value="1"/>
</dbReference>
<dbReference type="InterPro" id="IPR011006">
    <property type="entry name" value="CheY-like_superfamily"/>
</dbReference>
<dbReference type="PRINTS" id="PR00038">
    <property type="entry name" value="HTHLUXR"/>
</dbReference>
<gene>
    <name evidence="8" type="ORF">NOG11_13220</name>
</gene>
<comment type="caution">
    <text evidence="8">The sequence shown here is derived from an EMBL/GenBank/DDBJ whole genome shotgun (WGS) entry which is preliminary data.</text>
</comment>
<dbReference type="SUPFAM" id="SSF46894">
    <property type="entry name" value="C-terminal effector domain of the bipartite response regulators"/>
    <property type="match status" value="1"/>
</dbReference>
<dbReference type="SMART" id="SM00448">
    <property type="entry name" value="REC"/>
    <property type="match status" value="1"/>
</dbReference>
<feature type="domain" description="HTH luxR-type" evidence="6">
    <location>
        <begin position="137"/>
        <end position="202"/>
    </location>
</feature>
<dbReference type="InterPro" id="IPR000792">
    <property type="entry name" value="Tscrpt_reg_LuxR_C"/>
</dbReference>
<proteinExistence type="predicted"/>
<dbReference type="PANTHER" id="PTHR43214:SF41">
    <property type="entry name" value="NITRATE_NITRITE RESPONSE REGULATOR PROTEIN NARP"/>
    <property type="match status" value="1"/>
</dbReference>
<dbReference type="InterPro" id="IPR039420">
    <property type="entry name" value="WalR-like"/>
</dbReference>
<keyword evidence="1 5" id="KW-0597">Phosphoprotein</keyword>
<dbReference type="PROSITE" id="PS50110">
    <property type="entry name" value="RESPONSE_REGULATORY"/>
    <property type="match status" value="1"/>
</dbReference>
<evidence type="ECO:0000256" key="5">
    <source>
        <dbReference type="PROSITE-ProRule" id="PRU00169"/>
    </source>
</evidence>
<dbReference type="Pfam" id="PF00072">
    <property type="entry name" value="Response_reg"/>
    <property type="match status" value="1"/>
</dbReference>
<protein>
    <submittedName>
        <fullName evidence="8">Response regulator transcription factor</fullName>
    </submittedName>
</protein>
<evidence type="ECO:0000313" key="9">
    <source>
        <dbReference type="Proteomes" id="UP001142610"/>
    </source>
</evidence>
<accession>A0A9X2LAZ2</accession>
<dbReference type="GO" id="GO:0000160">
    <property type="term" value="P:phosphorelay signal transduction system"/>
    <property type="evidence" value="ECO:0007669"/>
    <property type="project" value="InterPro"/>
</dbReference>
<reference evidence="8" key="1">
    <citation type="submission" date="2022-07" db="EMBL/GenBank/DDBJ databases">
        <title>Parvularcula maris sp. nov., an algicidal bacterium isolated from seawater.</title>
        <authorList>
            <person name="Li F."/>
        </authorList>
    </citation>
    <scope>NUCLEOTIDE SEQUENCE</scope>
    <source>
        <strain evidence="8">BGMRC 0090</strain>
    </source>
</reference>
<evidence type="ECO:0000259" key="7">
    <source>
        <dbReference type="PROSITE" id="PS50110"/>
    </source>
</evidence>
<dbReference type="CDD" id="cd06170">
    <property type="entry name" value="LuxR_C_like"/>
    <property type="match status" value="1"/>
</dbReference>
<dbReference type="PANTHER" id="PTHR43214">
    <property type="entry name" value="TWO-COMPONENT RESPONSE REGULATOR"/>
    <property type="match status" value="1"/>
</dbReference>
<feature type="modified residue" description="4-aspartylphosphate" evidence="5">
    <location>
        <position position="55"/>
    </location>
</feature>
<dbReference type="InterPro" id="IPR016032">
    <property type="entry name" value="Sig_transdc_resp-reg_C-effctor"/>
</dbReference>
<dbReference type="InterPro" id="IPR001789">
    <property type="entry name" value="Sig_transdc_resp-reg_receiver"/>
</dbReference>
<dbReference type="EMBL" id="JANIBC010000016">
    <property type="protein sequence ID" value="MCQ8186342.1"/>
    <property type="molecule type" value="Genomic_DNA"/>
</dbReference>
<dbReference type="GO" id="GO:0006355">
    <property type="term" value="P:regulation of DNA-templated transcription"/>
    <property type="evidence" value="ECO:0007669"/>
    <property type="project" value="InterPro"/>
</dbReference>
<dbReference type="PROSITE" id="PS50043">
    <property type="entry name" value="HTH_LUXR_2"/>
    <property type="match status" value="1"/>
</dbReference>
<dbReference type="CDD" id="cd17535">
    <property type="entry name" value="REC_NarL-like"/>
    <property type="match status" value="1"/>
</dbReference>
<dbReference type="AlphaFoldDB" id="A0A9X2LAZ2"/>
<evidence type="ECO:0000256" key="4">
    <source>
        <dbReference type="ARBA" id="ARBA00023163"/>
    </source>
</evidence>
<evidence type="ECO:0000256" key="3">
    <source>
        <dbReference type="ARBA" id="ARBA00023125"/>
    </source>
</evidence>
<dbReference type="Gene3D" id="3.40.50.2300">
    <property type="match status" value="1"/>
</dbReference>
<name>A0A9X2LAZ2_9PROT</name>